<evidence type="ECO:0000259" key="3">
    <source>
        <dbReference type="Pfam" id="PF00892"/>
    </source>
</evidence>
<keyword evidence="5" id="KW-1185">Reference proteome</keyword>
<organism evidence="4 5">
    <name type="scientific">Candidatus Brevifilum fermentans</name>
    <dbReference type="NCBI Taxonomy" id="1986204"/>
    <lineage>
        <taxon>Bacteria</taxon>
        <taxon>Bacillati</taxon>
        <taxon>Chloroflexota</taxon>
        <taxon>Anaerolineae</taxon>
        <taxon>Anaerolineales</taxon>
        <taxon>Anaerolineaceae</taxon>
        <taxon>Candidatus Brevifilum</taxon>
    </lineage>
</organism>
<feature type="transmembrane region" description="Helical" evidence="2">
    <location>
        <begin position="160"/>
        <end position="179"/>
    </location>
</feature>
<dbReference type="Pfam" id="PF00892">
    <property type="entry name" value="EamA"/>
    <property type="match status" value="2"/>
</dbReference>
<feature type="transmembrane region" description="Helical" evidence="2">
    <location>
        <begin position="105"/>
        <end position="127"/>
    </location>
</feature>
<dbReference type="SUPFAM" id="SSF103481">
    <property type="entry name" value="Multidrug resistance efflux transporter EmrE"/>
    <property type="match status" value="2"/>
</dbReference>
<keyword evidence="2" id="KW-1133">Transmembrane helix</keyword>
<dbReference type="AlphaFoldDB" id="A0A1Y6K1I3"/>
<keyword evidence="2" id="KW-0472">Membrane</keyword>
<feature type="transmembrane region" description="Helical" evidence="2">
    <location>
        <begin position="41"/>
        <end position="60"/>
    </location>
</feature>
<reference evidence="5" key="1">
    <citation type="submission" date="2017-05" db="EMBL/GenBank/DDBJ databases">
        <authorList>
            <person name="Kirkegaard R."/>
            <person name="Mcilroy J S."/>
        </authorList>
    </citation>
    <scope>NUCLEOTIDE SEQUENCE [LARGE SCALE GENOMIC DNA]</scope>
</reference>
<dbReference type="GO" id="GO:0016020">
    <property type="term" value="C:membrane"/>
    <property type="evidence" value="ECO:0007669"/>
    <property type="project" value="InterPro"/>
</dbReference>
<dbReference type="InterPro" id="IPR000620">
    <property type="entry name" value="EamA_dom"/>
</dbReference>
<dbReference type="PANTHER" id="PTHR22911">
    <property type="entry name" value="ACYL-MALONYL CONDENSING ENZYME-RELATED"/>
    <property type="match status" value="1"/>
</dbReference>
<name>A0A1Y6K1I3_9CHLR</name>
<feature type="transmembrane region" description="Helical" evidence="2">
    <location>
        <begin position="255"/>
        <end position="273"/>
    </location>
</feature>
<feature type="transmembrane region" description="Helical" evidence="2">
    <location>
        <begin position="224"/>
        <end position="243"/>
    </location>
</feature>
<evidence type="ECO:0000313" key="5">
    <source>
        <dbReference type="Proteomes" id="UP000195514"/>
    </source>
</evidence>
<dbReference type="PANTHER" id="PTHR22911:SF79">
    <property type="entry name" value="MOBA-LIKE NTP TRANSFERASE DOMAIN-CONTAINING PROTEIN"/>
    <property type="match status" value="1"/>
</dbReference>
<feature type="domain" description="EamA" evidence="3">
    <location>
        <begin position="16"/>
        <end position="149"/>
    </location>
</feature>
<dbReference type="EMBL" id="LT859958">
    <property type="protein sequence ID" value="SMX53501.1"/>
    <property type="molecule type" value="Genomic_DNA"/>
</dbReference>
<protein>
    <recommendedName>
        <fullName evidence="3">EamA domain-containing protein</fullName>
    </recommendedName>
</protein>
<feature type="transmembrane region" description="Helical" evidence="2">
    <location>
        <begin position="12"/>
        <end position="35"/>
    </location>
</feature>
<keyword evidence="2" id="KW-0812">Transmembrane</keyword>
<accession>A0A1Y6K1I3</accession>
<feature type="transmembrane region" description="Helical" evidence="2">
    <location>
        <begin position="136"/>
        <end position="154"/>
    </location>
</feature>
<feature type="transmembrane region" description="Helical" evidence="2">
    <location>
        <begin position="279"/>
        <end position="299"/>
    </location>
</feature>
<dbReference type="KEGG" id="abat:CFX1CAM_0435"/>
<gene>
    <name evidence="4" type="ORF">CFX1CAM_0435</name>
</gene>
<feature type="domain" description="EamA" evidence="3">
    <location>
        <begin position="160"/>
        <end position="295"/>
    </location>
</feature>
<feature type="transmembrane region" description="Helical" evidence="2">
    <location>
        <begin position="191"/>
        <end position="212"/>
    </location>
</feature>
<feature type="transmembrane region" description="Helical" evidence="2">
    <location>
        <begin position="81"/>
        <end position="99"/>
    </location>
</feature>
<proteinExistence type="inferred from homology"/>
<evidence type="ECO:0000256" key="2">
    <source>
        <dbReference type="SAM" id="Phobius"/>
    </source>
</evidence>
<evidence type="ECO:0000313" key="4">
    <source>
        <dbReference type="EMBL" id="SMX53501.1"/>
    </source>
</evidence>
<evidence type="ECO:0000256" key="1">
    <source>
        <dbReference type="ARBA" id="ARBA00007362"/>
    </source>
</evidence>
<dbReference type="RefSeq" id="WP_157891649.1">
    <property type="nucleotide sequence ID" value="NZ_LT859958.1"/>
</dbReference>
<dbReference type="Proteomes" id="UP000195514">
    <property type="component" value="Chromosome I"/>
</dbReference>
<sequence length="309" mass="34212">MITKINKENNSFVLAITLIGAMFGFSAFHLSSSYALKKVSIIELLFFRQLIAFFTLFIYLKITKNNMVEMENIGKKDKIKIMIIGFVGYFLTSLFLLIGNSLTQSLYSAFVNSLFPIFIAIASSIYLKELLSFSQMLAISLGFLGTYIIAGTSFSKDHLLGIIFALVGGISWGIGSVISKKIMGKITPIVITTYGLLTSSIISFPFLVIYWLTTKNISALTFDGFFLTLLVGTVGTAFPYFLWSKALSMADPGTCSLAYPIMPIITTLFFVFVEKQKTSLSFFLGGLIIISGIIIHGIVTRNIHKKKEK</sequence>
<dbReference type="InterPro" id="IPR037185">
    <property type="entry name" value="EmrE-like"/>
</dbReference>
<comment type="similarity">
    <text evidence="1">Belongs to the EamA transporter family.</text>
</comment>